<feature type="compositionally biased region" description="Acidic residues" evidence="1">
    <location>
        <begin position="311"/>
        <end position="330"/>
    </location>
</feature>
<dbReference type="EMBL" id="OU898281">
    <property type="protein sequence ID" value="CAG9836172.1"/>
    <property type="molecule type" value="Genomic_DNA"/>
</dbReference>
<gene>
    <name evidence="3" type="ORF">DIABBA_LOCUS9284</name>
</gene>
<evidence type="ECO:0000256" key="1">
    <source>
        <dbReference type="SAM" id="MobiDB-lite"/>
    </source>
</evidence>
<dbReference type="PANTHER" id="PTHR34035:SF1">
    <property type="entry name" value="TESTIS-EXPRESSED PROTEIN 47"/>
    <property type="match status" value="1"/>
</dbReference>
<dbReference type="PANTHER" id="PTHR34035">
    <property type="entry name" value="TESTIS-EXPRESSED PROTEIN 47"/>
    <property type="match status" value="1"/>
</dbReference>
<organism evidence="3 4">
    <name type="scientific">Diabrotica balteata</name>
    <name type="common">Banded cucumber beetle</name>
    <dbReference type="NCBI Taxonomy" id="107213"/>
    <lineage>
        <taxon>Eukaryota</taxon>
        <taxon>Metazoa</taxon>
        <taxon>Ecdysozoa</taxon>
        <taxon>Arthropoda</taxon>
        <taxon>Hexapoda</taxon>
        <taxon>Insecta</taxon>
        <taxon>Pterygota</taxon>
        <taxon>Neoptera</taxon>
        <taxon>Endopterygota</taxon>
        <taxon>Coleoptera</taxon>
        <taxon>Polyphaga</taxon>
        <taxon>Cucujiformia</taxon>
        <taxon>Chrysomeloidea</taxon>
        <taxon>Chrysomelidae</taxon>
        <taxon>Galerucinae</taxon>
        <taxon>Diabroticina</taxon>
        <taxon>Diabroticites</taxon>
        <taxon>Diabrotica</taxon>
    </lineage>
</organism>
<accession>A0A9N9XEG0</accession>
<feature type="region of interest" description="Disordered" evidence="1">
    <location>
        <begin position="305"/>
        <end position="330"/>
    </location>
</feature>
<sequence length="330" mass="38758">MNKTVNIIYPRRRQTAKDVKVIGLQEPVRRTMYDIVKDNFRTIQRTDFLMRLIYIGEHTFSKSDNTLNDFFLETVTRANDNFQCSEKITGLLVRYAKHFIHVLEGDEIAIHLHLKYLYKSETHLQKLKNMKLLVQINHCHSRLLSDWQTYTANPSMLLETIDAENIQEETGRQIFVCVKKMYDLVEKMSVRSSGIMRSSELGSFQLDSMSLRERSSLYVRSSMIGGSLNYVEYYQKELPEIERLEFLLKSPFPIDLTAFKEIFGVVPQRDIYKDKVWPVPADFIPYDIFDQLYDIRLDMPKPGVKEVSNSDVEEEHLLEVDDDTNEEKTD</sequence>
<reference evidence="3" key="1">
    <citation type="submission" date="2022-01" db="EMBL/GenBank/DDBJ databases">
        <authorList>
            <person name="King R."/>
        </authorList>
    </citation>
    <scope>NUCLEOTIDE SEQUENCE</scope>
</reference>
<dbReference type="AlphaFoldDB" id="A0A9N9XEG0"/>
<dbReference type="InterPro" id="IPR055308">
    <property type="entry name" value="TEX47-like"/>
</dbReference>
<keyword evidence="4" id="KW-1185">Reference proteome</keyword>
<dbReference type="GO" id="GO:0071949">
    <property type="term" value="F:FAD binding"/>
    <property type="evidence" value="ECO:0007669"/>
    <property type="project" value="InterPro"/>
</dbReference>
<dbReference type="GO" id="GO:0009882">
    <property type="term" value="F:blue light photoreceptor activity"/>
    <property type="evidence" value="ECO:0007669"/>
    <property type="project" value="InterPro"/>
</dbReference>
<dbReference type="OrthoDB" id="548795at2759"/>
<protein>
    <recommendedName>
        <fullName evidence="2">BLUF domain-containing protein</fullName>
    </recommendedName>
</protein>
<dbReference type="SUPFAM" id="SSF54975">
    <property type="entry name" value="Acylphosphatase/BLUF domain-like"/>
    <property type="match status" value="1"/>
</dbReference>
<proteinExistence type="predicted"/>
<dbReference type="InterPro" id="IPR036046">
    <property type="entry name" value="Acylphosphatase-like_dom_sf"/>
</dbReference>
<evidence type="ECO:0000313" key="3">
    <source>
        <dbReference type="EMBL" id="CAG9836172.1"/>
    </source>
</evidence>
<evidence type="ECO:0000259" key="2">
    <source>
        <dbReference type="PROSITE" id="PS50925"/>
    </source>
</evidence>
<dbReference type="Pfam" id="PF24787">
    <property type="entry name" value="TEX47"/>
    <property type="match status" value="1"/>
</dbReference>
<dbReference type="Proteomes" id="UP001153709">
    <property type="component" value="Chromosome 6"/>
</dbReference>
<dbReference type="InterPro" id="IPR007024">
    <property type="entry name" value="BLUF_domain"/>
</dbReference>
<dbReference type="Gene3D" id="3.30.70.100">
    <property type="match status" value="1"/>
</dbReference>
<evidence type="ECO:0000313" key="4">
    <source>
        <dbReference type="Proteomes" id="UP001153709"/>
    </source>
</evidence>
<feature type="domain" description="BLUF" evidence="2">
    <location>
        <begin position="49"/>
        <end position="150"/>
    </location>
</feature>
<name>A0A9N9XEG0_DIABA</name>
<dbReference type="PROSITE" id="PS50925">
    <property type="entry name" value="BLUF"/>
    <property type="match status" value="1"/>
</dbReference>